<feature type="transmembrane region" description="Helical" evidence="1">
    <location>
        <begin position="157"/>
        <end position="178"/>
    </location>
</feature>
<feature type="transmembrane region" description="Helical" evidence="1">
    <location>
        <begin position="190"/>
        <end position="207"/>
    </location>
</feature>
<protein>
    <submittedName>
        <fullName evidence="2">Membrane protein</fullName>
    </submittedName>
</protein>
<dbReference type="Proteomes" id="UP000030487">
    <property type="component" value="Unassembled WGS sequence"/>
</dbReference>
<keyword evidence="1" id="KW-1133">Transmembrane helix</keyword>
<comment type="caution">
    <text evidence="2">The sequence shown here is derived from an EMBL/GenBank/DDBJ whole genome shotgun (WGS) entry which is preliminary data.</text>
</comment>
<reference evidence="2 3" key="1">
    <citation type="submission" date="2014-02" db="EMBL/GenBank/DDBJ databases">
        <title>Draft genome sequence of Lysinibacillus boronitolerans NBRC 103108.</title>
        <authorList>
            <person name="Zhang F."/>
            <person name="Wang G."/>
            <person name="Zhang L."/>
        </authorList>
    </citation>
    <scope>NUCLEOTIDE SEQUENCE [LARGE SCALE GENOMIC DNA]</scope>
    <source>
        <strain evidence="2 3">NBRC 103108</strain>
    </source>
</reference>
<keyword evidence="1" id="KW-0812">Transmembrane</keyword>
<feature type="transmembrane region" description="Helical" evidence="1">
    <location>
        <begin position="74"/>
        <end position="97"/>
    </location>
</feature>
<gene>
    <name evidence="2" type="ORF">CD31_19735</name>
</gene>
<dbReference type="EMBL" id="JPVR01000080">
    <property type="protein sequence ID" value="KGR81185.1"/>
    <property type="molecule type" value="Genomic_DNA"/>
</dbReference>
<feature type="transmembrane region" description="Helical" evidence="1">
    <location>
        <begin position="238"/>
        <end position="260"/>
    </location>
</feature>
<organism evidence="2 3">
    <name type="scientific">Lysinibacillus boronitolerans JCM 21713 = 10a = NBRC 103108</name>
    <dbReference type="NCBI Taxonomy" id="1294264"/>
    <lineage>
        <taxon>Bacteria</taxon>
        <taxon>Bacillati</taxon>
        <taxon>Bacillota</taxon>
        <taxon>Bacilli</taxon>
        <taxon>Bacillales</taxon>
        <taxon>Bacillaceae</taxon>
        <taxon>Lysinibacillus</taxon>
    </lineage>
</organism>
<keyword evidence="1" id="KW-0472">Membrane</keyword>
<sequence length="266" mass="30292">MMNFTLFKHELFASLKLFIIILAVLMLYIVSVIYMYNPEMTDTLKKLTETMPEMMAAFGMTSIGDTLIEFLSTYLYGFLFMILPMVFSIMLANKLIMGYIDNGSMAYLIATPNTRFKIVLTQALFLIISLFTLLAVTTLVMIVFAEVLFPNELDITALLLLNFGLFLLHFAISGFCFLMSCSTKDLRTSYAYSAGIPIAFYLIEALSNMGGSLDKLQYITIYSLFDSVQLIQQNSSCWWMLGTLFFIGLLCYSLAIRFFVKRDLHL</sequence>
<proteinExistence type="predicted"/>
<dbReference type="PANTHER" id="PTHR37305">
    <property type="entry name" value="INTEGRAL MEMBRANE PROTEIN-RELATED"/>
    <property type="match status" value="1"/>
</dbReference>
<keyword evidence="3" id="KW-1185">Reference proteome</keyword>
<feature type="transmembrane region" description="Helical" evidence="1">
    <location>
        <begin position="12"/>
        <end position="36"/>
    </location>
</feature>
<name>A0ABR4XUU9_9BACI</name>
<evidence type="ECO:0000313" key="2">
    <source>
        <dbReference type="EMBL" id="KGR81185.1"/>
    </source>
</evidence>
<dbReference type="PANTHER" id="PTHR37305:SF2">
    <property type="entry name" value="BACITRACIN TRANSPORT PERMEASE PROTEIN BCRB"/>
    <property type="match status" value="1"/>
</dbReference>
<accession>A0ABR4XUU9</accession>
<dbReference type="Pfam" id="PF12679">
    <property type="entry name" value="ABC2_membrane_2"/>
    <property type="match status" value="1"/>
</dbReference>
<feature type="transmembrane region" description="Helical" evidence="1">
    <location>
        <begin position="118"/>
        <end position="145"/>
    </location>
</feature>
<evidence type="ECO:0000313" key="3">
    <source>
        <dbReference type="Proteomes" id="UP000030487"/>
    </source>
</evidence>
<evidence type="ECO:0000256" key="1">
    <source>
        <dbReference type="SAM" id="Phobius"/>
    </source>
</evidence>